<evidence type="ECO:0000313" key="1">
    <source>
        <dbReference type="EMBL" id="SCX04020.1"/>
    </source>
</evidence>
<accession>A0A1R3TCT6</accession>
<dbReference type="AlphaFoldDB" id="A0A1R3TCT6"/>
<dbReference type="EMBL" id="FMUE01000001">
    <property type="protein sequence ID" value="SCX04020.1"/>
    <property type="molecule type" value="Genomic_DNA"/>
</dbReference>
<organism evidence="1 2">
    <name type="scientific">Agrobacterium rosae</name>
    <dbReference type="NCBI Taxonomy" id="1972867"/>
    <lineage>
        <taxon>Bacteria</taxon>
        <taxon>Pseudomonadati</taxon>
        <taxon>Pseudomonadota</taxon>
        <taxon>Alphaproteobacteria</taxon>
        <taxon>Hyphomicrobiales</taxon>
        <taxon>Rhizobiaceae</taxon>
        <taxon>Rhizobium/Agrobacterium group</taxon>
        <taxon>Agrobacterium</taxon>
    </lineage>
</organism>
<evidence type="ECO:0000313" key="2">
    <source>
        <dbReference type="Proteomes" id="UP000187891"/>
    </source>
</evidence>
<protein>
    <submittedName>
        <fullName evidence="1">Uncharacterized protein</fullName>
    </submittedName>
</protein>
<dbReference type="Proteomes" id="UP000187891">
    <property type="component" value="Unassembled WGS sequence"/>
</dbReference>
<sequence>MPFQCCLDFHSRDKVLAVVLPFDDTDGMHMNLRFLGELLLAPAKEAAPSTDLVRGTDELHKERGTS</sequence>
<name>A0A1R3TCT6_9HYPH</name>
<gene>
    <name evidence="1" type="ORF">DSM25559_0383</name>
</gene>
<reference evidence="2" key="1">
    <citation type="submission" date="2016-10" db="EMBL/GenBank/DDBJ databases">
        <authorList>
            <person name="Wibberg D."/>
        </authorList>
    </citation>
    <scope>NUCLEOTIDE SEQUENCE [LARGE SCALE GENOMIC DNA]</scope>
</reference>
<proteinExistence type="predicted"/>